<keyword evidence="1" id="KW-0732">Signal</keyword>
<feature type="chain" id="PRO_5044287586" evidence="1">
    <location>
        <begin position="21"/>
        <end position="62"/>
    </location>
</feature>
<feature type="signal peptide" evidence="1">
    <location>
        <begin position="1"/>
        <end position="20"/>
    </location>
</feature>
<sequence length="62" mass="6932">MVSAASFLLVKLWSYVGKDAAAWSPERRDGFKQHAHLNKGKKVEREAVCECDRKALEQAAAE</sequence>
<reference evidence="2" key="2">
    <citation type="journal article" date="2019" name="bioRxiv">
        <title>Genomics, evolutionary history and diagnostics of the Alternaria alternata species group including apple and Asian pear pathotypes.</title>
        <authorList>
            <person name="Armitage A.D."/>
            <person name="Cockerton H.M."/>
            <person name="Sreenivasaprasad S."/>
            <person name="Woodhall J.W."/>
            <person name="Lane C.R."/>
            <person name="Harrison R.J."/>
            <person name="Clarkson J.P."/>
        </authorList>
    </citation>
    <scope>NUCLEOTIDE SEQUENCE</scope>
    <source>
        <strain evidence="2">FERA 1164</strain>
    </source>
</reference>
<reference evidence="2" key="1">
    <citation type="submission" date="2017-10" db="EMBL/GenBank/DDBJ databases">
        <authorList>
            <person name="Armitage A.D."/>
            <person name="Barbara D.J."/>
            <person name="Woodhall J.W."/>
            <person name="Sreenivasaprasad S."/>
            <person name="Lane C.R."/>
            <person name="Clarkson J.P."/>
            <person name="Harrison R.J."/>
        </authorList>
    </citation>
    <scope>NUCLEOTIDE SEQUENCE</scope>
    <source>
        <strain evidence="2">FERA 1164</strain>
    </source>
</reference>
<evidence type="ECO:0000313" key="2">
    <source>
        <dbReference type="EMBL" id="RYN17218.1"/>
    </source>
</evidence>
<evidence type="ECO:0000256" key="1">
    <source>
        <dbReference type="SAM" id="SignalP"/>
    </source>
</evidence>
<evidence type="ECO:0000313" key="3">
    <source>
        <dbReference type="Proteomes" id="UP000292340"/>
    </source>
</evidence>
<dbReference type="Proteomes" id="UP000292340">
    <property type="component" value="Unassembled WGS sequence"/>
</dbReference>
<accession>A0AB37VZJ3</accession>
<proteinExistence type="predicted"/>
<gene>
    <name evidence="2" type="ORF">AA0115_g11930</name>
</gene>
<name>A0AB37VZJ3_9PLEO</name>
<organism evidence="2 3">
    <name type="scientific">Alternaria tenuissima</name>
    <dbReference type="NCBI Taxonomy" id="119927"/>
    <lineage>
        <taxon>Eukaryota</taxon>
        <taxon>Fungi</taxon>
        <taxon>Dikarya</taxon>
        <taxon>Ascomycota</taxon>
        <taxon>Pezizomycotina</taxon>
        <taxon>Dothideomycetes</taxon>
        <taxon>Pleosporomycetidae</taxon>
        <taxon>Pleosporales</taxon>
        <taxon>Pleosporineae</taxon>
        <taxon>Pleosporaceae</taxon>
        <taxon>Alternaria</taxon>
        <taxon>Alternaria sect. Alternaria</taxon>
        <taxon>Alternaria alternata complex</taxon>
    </lineage>
</organism>
<dbReference type="AlphaFoldDB" id="A0AB37VZJ3"/>
<protein>
    <submittedName>
        <fullName evidence="2">Uncharacterized protein</fullName>
    </submittedName>
</protein>
<comment type="caution">
    <text evidence="2">The sequence shown here is derived from an EMBL/GenBank/DDBJ whole genome shotgun (WGS) entry which is preliminary data.</text>
</comment>
<dbReference type="EMBL" id="PDXB01000062">
    <property type="protein sequence ID" value="RYN17218.1"/>
    <property type="molecule type" value="Genomic_DNA"/>
</dbReference>